<dbReference type="Gene3D" id="3.40.50.1360">
    <property type="match status" value="1"/>
</dbReference>
<proteinExistence type="predicted"/>
<dbReference type="InterPro" id="IPR050313">
    <property type="entry name" value="Carb_Metab_HTH_regulators"/>
</dbReference>
<sequence>MTMPAKIRREKIYDLAKTSGLASVEELSARFEVTASTIRRDLALLNEQGRLARTYGGAMPLDPHPEASLRQRVGEAYEEKQSLAGWAAKQVRAGEHVLLDGGSTVGALAHELRSHQDLDVTTIGINTLQELNGCPGIRLSCLGGQLRETSQSFYGPLTELGLARMTFDRVFLGADAVTAENGICEADHMQTRLKELMAARSTHVYVLAHSAKIGARPFHAWADLPLPWTLVTNADAPADQVQRMRERGIAVELLAPARA</sequence>
<dbReference type="PROSITE" id="PS51000">
    <property type="entry name" value="HTH_DEOR_2"/>
    <property type="match status" value="1"/>
</dbReference>
<keyword evidence="4" id="KW-0238">DNA-binding</keyword>
<dbReference type="GO" id="GO:0003677">
    <property type="term" value="F:DNA binding"/>
    <property type="evidence" value="ECO:0007669"/>
    <property type="project" value="UniProtKB-KW"/>
</dbReference>
<dbReference type="InterPro" id="IPR001034">
    <property type="entry name" value="DeoR_HTH"/>
</dbReference>
<accession>A0ABV9TK39</accession>
<evidence type="ECO:0000256" key="1">
    <source>
        <dbReference type="ARBA" id="ARBA00023015"/>
    </source>
</evidence>
<dbReference type="Pfam" id="PF08220">
    <property type="entry name" value="HTH_DeoR"/>
    <property type="match status" value="1"/>
</dbReference>
<comment type="caution">
    <text evidence="4">The sequence shown here is derived from an EMBL/GenBank/DDBJ whole genome shotgun (WGS) entry which is preliminary data.</text>
</comment>
<name>A0ABV9TK39_9MICC</name>
<dbReference type="InterPro" id="IPR036390">
    <property type="entry name" value="WH_DNA-bd_sf"/>
</dbReference>
<feature type="domain" description="HTH deoR-type" evidence="3">
    <location>
        <begin position="5"/>
        <end position="60"/>
    </location>
</feature>
<evidence type="ECO:0000259" key="3">
    <source>
        <dbReference type="PROSITE" id="PS51000"/>
    </source>
</evidence>
<dbReference type="PANTHER" id="PTHR30363:SF44">
    <property type="entry name" value="AGA OPERON TRANSCRIPTIONAL REPRESSOR-RELATED"/>
    <property type="match status" value="1"/>
</dbReference>
<dbReference type="EMBL" id="JBHSIW010000017">
    <property type="protein sequence ID" value="MFC4904367.1"/>
    <property type="molecule type" value="Genomic_DNA"/>
</dbReference>
<evidence type="ECO:0000313" key="4">
    <source>
        <dbReference type="EMBL" id="MFC4904367.1"/>
    </source>
</evidence>
<evidence type="ECO:0000256" key="2">
    <source>
        <dbReference type="ARBA" id="ARBA00023163"/>
    </source>
</evidence>
<dbReference type="RefSeq" id="WP_047803284.1">
    <property type="nucleotide sequence ID" value="NZ_JARAMH010000011.1"/>
</dbReference>
<reference evidence="5" key="1">
    <citation type="journal article" date="2019" name="Int. J. Syst. Evol. Microbiol.">
        <title>The Global Catalogue of Microorganisms (GCM) 10K type strain sequencing project: providing services to taxonomists for standard genome sequencing and annotation.</title>
        <authorList>
            <consortium name="The Broad Institute Genomics Platform"/>
            <consortium name="The Broad Institute Genome Sequencing Center for Infectious Disease"/>
            <person name="Wu L."/>
            <person name="Ma J."/>
        </authorList>
    </citation>
    <scope>NUCLEOTIDE SEQUENCE [LARGE SCALE GENOMIC DNA]</scope>
    <source>
        <strain evidence="5">CGMCC 4.6946</strain>
    </source>
</reference>
<keyword evidence="5" id="KW-1185">Reference proteome</keyword>
<evidence type="ECO:0000313" key="5">
    <source>
        <dbReference type="Proteomes" id="UP001595797"/>
    </source>
</evidence>
<keyword evidence="1" id="KW-0805">Transcription regulation</keyword>
<dbReference type="InterPro" id="IPR014036">
    <property type="entry name" value="DeoR-like_C"/>
</dbReference>
<organism evidence="4 5">
    <name type="scientific">Kocuria oceani</name>
    <dbReference type="NCBI Taxonomy" id="988827"/>
    <lineage>
        <taxon>Bacteria</taxon>
        <taxon>Bacillati</taxon>
        <taxon>Actinomycetota</taxon>
        <taxon>Actinomycetes</taxon>
        <taxon>Micrococcales</taxon>
        <taxon>Micrococcaceae</taxon>
        <taxon>Kocuria</taxon>
    </lineage>
</organism>
<dbReference type="PANTHER" id="PTHR30363">
    <property type="entry name" value="HTH-TYPE TRANSCRIPTIONAL REGULATOR SRLR-RELATED"/>
    <property type="match status" value="1"/>
</dbReference>
<dbReference type="Proteomes" id="UP001595797">
    <property type="component" value="Unassembled WGS sequence"/>
</dbReference>
<dbReference type="SUPFAM" id="SSF46785">
    <property type="entry name" value="Winged helix' DNA-binding domain"/>
    <property type="match status" value="1"/>
</dbReference>
<dbReference type="SUPFAM" id="SSF100950">
    <property type="entry name" value="NagB/RpiA/CoA transferase-like"/>
    <property type="match status" value="1"/>
</dbReference>
<dbReference type="InterPro" id="IPR036388">
    <property type="entry name" value="WH-like_DNA-bd_sf"/>
</dbReference>
<protein>
    <submittedName>
        <fullName evidence="4">DeoR/GlpR family DNA-binding transcription regulator</fullName>
    </submittedName>
</protein>
<dbReference type="Gene3D" id="1.10.10.10">
    <property type="entry name" value="Winged helix-like DNA-binding domain superfamily/Winged helix DNA-binding domain"/>
    <property type="match status" value="1"/>
</dbReference>
<dbReference type="PRINTS" id="PR00037">
    <property type="entry name" value="HTHLACR"/>
</dbReference>
<keyword evidence="2" id="KW-0804">Transcription</keyword>
<gene>
    <name evidence="4" type="ORF">ACFPCS_12390</name>
</gene>
<dbReference type="SMART" id="SM00420">
    <property type="entry name" value="HTH_DEOR"/>
    <property type="match status" value="1"/>
</dbReference>
<dbReference type="InterPro" id="IPR037171">
    <property type="entry name" value="NagB/RpiA_transferase-like"/>
</dbReference>
<dbReference type="Pfam" id="PF00455">
    <property type="entry name" value="DeoRC"/>
    <property type="match status" value="1"/>
</dbReference>
<dbReference type="SMART" id="SM01134">
    <property type="entry name" value="DeoRC"/>
    <property type="match status" value="1"/>
</dbReference>